<feature type="transmembrane region" description="Helical" evidence="6">
    <location>
        <begin position="377"/>
        <end position="400"/>
    </location>
</feature>
<feature type="transmembrane region" description="Helical" evidence="6">
    <location>
        <begin position="289"/>
        <end position="307"/>
    </location>
</feature>
<dbReference type="InterPro" id="IPR036259">
    <property type="entry name" value="MFS_trans_sf"/>
</dbReference>
<name>A0A8J2YPF7_9PROT</name>
<evidence type="ECO:0000256" key="5">
    <source>
        <dbReference type="ARBA" id="ARBA00023136"/>
    </source>
</evidence>
<dbReference type="AlphaFoldDB" id="A0A8J2YPF7"/>
<comment type="subcellular location">
    <subcellularLocation>
        <location evidence="1">Cell membrane</location>
        <topology evidence="1">Multi-pass membrane protein</topology>
    </subcellularLocation>
</comment>
<dbReference type="InterPro" id="IPR011701">
    <property type="entry name" value="MFS"/>
</dbReference>
<dbReference type="SUPFAM" id="SSF103473">
    <property type="entry name" value="MFS general substrate transporter"/>
    <property type="match status" value="1"/>
</dbReference>
<proteinExistence type="predicted"/>
<evidence type="ECO:0000256" key="2">
    <source>
        <dbReference type="ARBA" id="ARBA00022475"/>
    </source>
</evidence>
<keyword evidence="3 6" id="KW-0812">Transmembrane</keyword>
<comment type="caution">
    <text evidence="7">The sequence shown here is derived from an EMBL/GenBank/DDBJ whole genome shotgun (WGS) entry which is preliminary data.</text>
</comment>
<keyword evidence="4 6" id="KW-1133">Transmembrane helix</keyword>
<dbReference type="Pfam" id="PF07690">
    <property type="entry name" value="MFS_1"/>
    <property type="match status" value="1"/>
</dbReference>
<dbReference type="Gene3D" id="1.20.1250.20">
    <property type="entry name" value="MFS general substrate transporter like domains"/>
    <property type="match status" value="1"/>
</dbReference>
<feature type="transmembrane region" description="Helical" evidence="6">
    <location>
        <begin position="47"/>
        <end position="66"/>
    </location>
</feature>
<evidence type="ECO:0000256" key="4">
    <source>
        <dbReference type="ARBA" id="ARBA00022989"/>
    </source>
</evidence>
<evidence type="ECO:0000256" key="6">
    <source>
        <dbReference type="SAM" id="Phobius"/>
    </source>
</evidence>
<dbReference type="CDD" id="cd06173">
    <property type="entry name" value="MFS_MefA_like"/>
    <property type="match status" value="1"/>
</dbReference>
<evidence type="ECO:0000313" key="8">
    <source>
        <dbReference type="Proteomes" id="UP000646365"/>
    </source>
</evidence>
<evidence type="ECO:0000256" key="3">
    <source>
        <dbReference type="ARBA" id="ARBA00022692"/>
    </source>
</evidence>
<feature type="transmembrane region" description="Helical" evidence="6">
    <location>
        <begin position="86"/>
        <end position="111"/>
    </location>
</feature>
<feature type="transmembrane region" description="Helical" evidence="6">
    <location>
        <begin position="170"/>
        <end position="189"/>
    </location>
</feature>
<keyword evidence="5 6" id="KW-0472">Membrane</keyword>
<dbReference type="EMBL" id="BMJQ01000001">
    <property type="protein sequence ID" value="GGF00045.1"/>
    <property type="molecule type" value="Genomic_DNA"/>
</dbReference>
<feature type="transmembrane region" description="Helical" evidence="6">
    <location>
        <begin position="223"/>
        <end position="249"/>
    </location>
</feature>
<dbReference type="Proteomes" id="UP000646365">
    <property type="component" value="Unassembled WGS sequence"/>
</dbReference>
<dbReference type="PANTHER" id="PTHR23513:SF6">
    <property type="entry name" value="MAJOR FACILITATOR SUPERFAMILY ASSOCIATED DOMAIN-CONTAINING PROTEIN"/>
    <property type="match status" value="1"/>
</dbReference>
<dbReference type="GO" id="GO:0022857">
    <property type="term" value="F:transmembrane transporter activity"/>
    <property type="evidence" value="ECO:0007669"/>
    <property type="project" value="InterPro"/>
</dbReference>
<reference evidence="7" key="2">
    <citation type="submission" date="2020-09" db="EMBL/GenBank/DDBJ databases">
        <authorList>
            <person name="Sun Q."/>
            <person name="Zhou Y."/>
        </authorList>
    </citation>
    <scope>NUCLEOTIDE SEQUENCE</scope>
    <source>
        <strain evidence="7">CGMCC 1.15725</strain>
    </source>
</reference>
<evidence type="ECO:0000313" key="7">
    <source>
        <dbReference type="EMBL" id="GGF00045.1"/>
    </source>
</evidence>
<organism evidence="7 8">
    <name type="scientific">Aliidongia dinghuensis</name>
    <dbReference type="NCBI Taxonomy" id="1867774"/>
    <lineage>
        <taxon>Bacteria</taxon>
        <taxon>Pseudomonadati</taxon>
        <taxon>Pseudomonadota</taxon>
        <taxon>Alphaproteobacteria</taxon>
        <taxon>Rhodospirillales</taxon>
        <taxon>Dongiaceae</taxon>
        <taxon>Aliidongia</taxon>
    </lineage>
</organism>
<dbReference type="GO" id="GO:0005886">
    <property type="term" value="C:plasma membrane"/>
    <property type="evidence" value="ECO:0007669"/>
    <property type="project" value="UniProtKB-SubCell"/>
</dbReference>
<keyword evidence="8" id="KW-1185">Reference proteome</keyword>
<accession>A0A8J2YPF7</accession>
<protein>
    <submittedName>
        <fullName evidence="7">MFS transporter</fullName>
    </submittedName>
</protein>
<keyword evidence="2" id="KW-1003">Cell membrane</keyword>
<feature type="transmembrane region" description="Helical" evidence="6">
    <location>
        <begin position="261"/>
        <end position="282"/>
    </location>
</feature>
<dbReference type="RefSeq" id="WP_189041517.1">
    <property type="nucleotide sequence ID" value="NZ_BMJQ01000001.1"/>
</dbReference>
<sequence>MFVLSPLSRRPIAALWTGQVLAATGAEFYAVAVVWVAADLIGRDAGYLSALQAGGLFTGSLFGGIVTDRWRHGTTMIAADLMRAALVLVLSLAGLAHLMSLPLLVAIAGAVSLVTASFDPSLQATLPALAPDPTLRHATNGLFDATKRMARIMGPSLIALVNGVLPTGQFFAVTAATFVLSALAVRWVTRRLGAEPAHRAATGAAAVIDSVVGGFRAVRGHPVVIYGLLGSLVANSAWAADYLLGMVLYLRETSEDPLTSYGLMMTAYGIGNVASNLILASLGPGRPALRLIGSKIVFGLGILALPLCQGQAWLMVVAGLTALNGPLGDLAMLHLLQTSFAPHRLAQVFRMRMCVEFAGMFLGYLAAPVLFDHLGLATTIMGLGAATMLAGLAGIGFFAWRRYGAAPSAA</sequence>
<dbReference type="PANTHER" id="PTHR23513">
    <property type="entry name" value="INTEGRAL MEMBRANE EFFLUX PROTEIN-RELATED"/>
    <property type="match status" value="1"/>
</dbReference>
<evidence type="ECO:0000256" key="1">
    <source>
        <dbReference type="ARBA" id="ARBA00004651"/>
    </source>
</evidence>
<feature type="transmembrane region" description="Helical" evidence="6">
    <location>
        <begin position="12"/>
        <end position="35"/>
    </location>
</feature>
<reference evidence="7" key="1">
    <citation type="journal article" date="2014" name="Int. J. Syst. Evol. Microbiol.">
        <title>Complete genome sequence of Corynebacterium casei LMG S-19264T (=DSM 44701T), isolated from a smear-ripened cheese.</title>
        <authorList>
            <consortium name="US DOE Joint Genome Institute (JGI-PGF)"/>
            <person name="Walter F."/>
            <person name="Albersmeier A."/>
            <person name="Kalinowski J."/>
            <person name="Ruckert C."/>
        </authorList>
    </citation>
    <scope>NUCLEOTIDE SEQUENCE</scope>
    <source>
        <strain evidence="7">CGMCC 1.15725</strain>
    </source>
</reference>
<gene>
    <name evidence="7" type="ORF">GCM10011611_02040</name>
</gene>